<dbReference type="InterPro" id="IPR038258">
    <property type="entry name" value="Gp4_sf"/>
</dbReference>
<proteinExistence type="predicted"/>
<dbReference type="Gene3D" id="1.10.3230.20">
    <property type="entry name" value="P22 tail accessory factor (Gp4)"/>
    <property type="match status" value="2"/>
</dbReference>
<evidence type="ECO:0000313" key="1">
    <source>
        <dbReference type="EMBL" id="CAB4133980.1"/>
    </source>
</evidence>
<dbReference type="EMBL" id="LR796282">
    <property type="protein sequence ID" value="CAB4133980.1"/>
    <property type="molecule type" value="Genomic_DNA"/>
</dbReference>
<gene>
    <name evidence="1" type="ORF">UFOVP267_5</name>
</gene>
<sequence length="324" mass="34709">MTTPYDIITRSLKDIGALEAGESPTADASQDAFDMLNDMTAQWSNENMMVFYKSEIIFQTVQNTVQYTLGPSGSVGATFTGSIAGNVLTVPADGVTAGAITIGMTITGSGITSGTTIVAFNTGAGGNVNEGGTYTVSKSQTVSSTTISAYYERPLSIDSAFVRVATMQGGSSVAGGYLDYPVAVLDLQSYESLGIKQLNGPWAKMVYYQPSETLGTLYVFPNPANGELHLFTNTIFREFGSLYDTINLPQGYNMALRWCLAERLMPMYGKASTTQITLINAFAAQAKATIKRMNMQPPQVARYPDALMMGKAKDAGWVMDGGFR</sequence>
<organism evidence="1">
    <name type="scientific">uncultured Caudovirales phage</name>
    <dbReference type="NCBI Taxonomy" id="2100421"/>
    <lineage>
        <taxon>Viruses</taxon>
        <taxon>Duplodnaviria</taxon>
        <taxon>Heunggongvirae</taxon>
        <taxon>Uroviricota</taxon>
        <taxon>Caudoviricetes</taxon>
        <taxon>Peduoviridae</taxon>
        <taxon>Maltschvirus</taxon>
        <taxon>Maltschvirus maltsch</taxon>
    </lineage>
</organism>
<accession>A0A6J5LLX0</accession>
<reference evidence="1" key="1">
    <citation type="submission" date="2020-04" db="EMBL/GenBank/DDBJ databases">
        <authorList>
            <person name="Chiriac C."/>
            <person name="Salcher M."/>
            <person name="Ghai R."/>
            <person name="Kavagutti S V."/>
        </authorList>
    </citation>
    <scope>NUCLEOTIDE SEQUENCE</scope>
</reference>
<protein>
    <submittedName>
        <fullName evidence="1">Uncharacterized protein</fullName>
    </submittedName>
</protein>
<name>A0A6J5LLX0_9CAUD</name>